<sequence length="327" mass="37074">MPIKINIFQKFSLFLSLLLGNSLCTALAQELHPPPTAPTWALQSRLATEPPNTAYFICHPCKLSQTGTQQSLELEGVYFAKPDYSLNDVLNILHPTNLTPTYTFAKESKLTVKPLSQGRIDYNDSRYLTYLGYGDYLTIPVTRLYEQAKNNDIKAQFIYALFWQEMARLDPTGNGLTYFKDIIQTIADKNTDANIWLGVIYDSENKTEQAIRLYTNVLKTNSSPVAQYQLAMLLLKDNSNKPQQKRACQLLQKSSESGLDLAQYNYGVCLYLGEGIVRDRKRGERYFALAAANHVSNAQAWFQACKVDLPKIELDKLIYKNCPQSKP</sequence>
<dbReference type="InterPro" id="IPR050767">
    <property type="entry name" value="Sel1_AlgK"/>
</dbReference>
<feature type="chain" id="PRO_5041690925" description="Sel1 repeat family protein" evidence="1">
    <location>
        <begin position="29"/>
        <end position="327"/>
    </location>
</feature>
<gene>
    <name evidence="2" type="ORF">QJT80_01860</name>
</gene>
<dbReference type="SMART" id="SM00671">
    <property type="entry name" value="SEL1"/>
    <property type="match status" value="3"/>
</dbReference>
<reference evidence="2" key="2">
    <citation type="submission" date="2023-04" db="EMBL/GenBank/DDBJ databases">
        <authorList>
            <person name="Beletskiy A.V."/>
            <person name="Mardanov A.V."/>
            <person name="Ravin N.V."/>
        </authorList>
    </citation>
    <scope>NUCLEOTIDE SEQUENCE</scope>
    <source>
        <strain evidence="2">GKL-01</strain>
    </source>
</reference>
<evidence type="ECO:0000313" key="2">
    <source>
        <dbReference type="EMBL" id="WGZ91227.1"/>
    </source>
</evidence>
<dbReference type="AlphaFoldDB" id="A0AA95H5E0"/>
<reference evidence="2" key="1">
    <citation type="journal article" date="2023" name="Int. J. Mol. Sci.">
        <title>Metagenomics Revealed a New Genus 'Candidatus Thiocaldithrix dubininis' gen. nov., sp. nov. and a New Species 'Candidatus Thiothrix putei' sp. nov. in the Family Thiotrichaceae, Some Members of Which Have Traits of Both Na+- and H+-Motive Energetics.</title>
        <authorList>
            <person name="Ravin N.V."/>
            <person name="Muntyan M.S."/>
            <person name="Smolyakov D.D."/>
            <person name="Rudenko T.S."/>
            <person name="Beletsky A.V."/>
            <person name="Mardanov A.V."/>
            <person name="Grabovich M.Y."/>
        </authorList>
    </citation>
    <scope>NUCLEOTIDE SEQUENCE</scope>
    <source>
        <strain evidence="2">GKL-01</strain>
    </source>
</reference>
<evidence type="ECO:0000256" key="1">
    <source>
        <dbReference type="SAM" id="SignalP"/>
    </source>
</evidence>
<organism evidence="2">
    <name type="scientific">Candidatus Thiocaldithrix dubininis</name>
    <dbReference type="NCBI Taxonomy" id="3080823"/>
    <lineage>
        <taxon>Bacteria</taxon>
        <taxon>Pseudomonadati</taxon>
        <taxon>Pseudomonadota</taxon>
        <taxon>Gammaproteobacteria</taxon>
        <taxon>Thiotrichales</taxon>
        <taxon>Thiotrichaceae</taxon>
        <taxon>Candidatus Thiocaldithrix</taxon>
    </lineage>
</organism>
<dbReference type="SUPFAM" id="SSF81901">
    <property type="entry name" value="HCP-like"/>
    <property type="match status" value="1"/>
</dbReference>
<dbReference type="InterPro" id="IPR006597">
    <property type="entry name" value="Sel1-like"/>
</dbReference>
<dbReference type="PANTHER" id="PTHR11102">
    <property type="entry name" value="SEL-1-LIKE PROTEIN"/>
    <property type="match status" value="1"/>
</dbReference>
<evidence type="ECO:0008006" key="3">
    <source>
        <dbReference type="Google" id="ProtNLM"/>
    </source>
</evidence>
<accession>A0AA95H5E0</accession>
<dbReference type="Proteomes" id="UP001300672">
    <property type="component" value="Chromosome"/>
</dbReference>
<dbReference type="Gene3D" id="1.25.40.10">
    <property type="entry name" value="Tetratricopeptide repeat domain"/>
    <property type="match status" value="1"/>
</dbReference>
<dbReference type="Pfam" id="PF08238">
    <property type="entry name" value="Sel1"/>
    <property type="match status" value="2"/>
</dbReference>
<dbReference type="InterPro" id="IPR011990">
    <property type="entry name" value="TPR-like_helical_dom_sf"/>
</dbReference>
<dbReference type="EMBL" id="CP124755">
    <property type="protein sequence ID" value="WGZ91227.1"/>
    <property type="molecule type" value="Genomic_DNA"/>
</dbReference>
<feature type="signal peptide" evidence="1">
    <location>
        <begin position="1"/>
        <end position="28"/>
    </location>
</feature>
<name>A0AA95H5E0_9GAMM</name>
<dbReference type="KEGG" id="tdu:QJT80_01860"/>
<dbReference type="PANTHER" id="PTHR11102:SF160">
    <property type="entry name" value="ERAD-ASSOCIATED E3 UBIQUITIN-PROTEIN LIGASE COMPONENT HRD3"/>
    <property type="match status" value="1"/>
</dbReference>
<keyword evidence="1" id="KW-0732">Signal</keyword>
<proteinExistence type="predicted"/>
<protein>
    <recommendedName>
        <fullName evidence="3">Sel1 repeat family protein</fullName>
    </recommendedName>
</protein>